<keyword evidence="2" id="KW-1185">Reference proteome</keyword>
<protein>
    <recommendedName>
        <fullName evidence="3">NACHT domain-containing protein</fullName>
    </recommendedName>
</protein>
<dbReference type="AlphaFoldDB" id="A0A5M3XNY6"/>
<evidence type="ECO:0000313" key="2">
    <source>
        <dbReference type="Proteomes" id="UP000377595"/>
    </source>
</evidence>
<comment type="caution">
    <text evidence="1">The sequence shown here is derived from an EMBL/GenBank/DDBJ whole genome shotgun (WGS) entry which is preliminary data.</text>
</comment>
<gene>
    <name evidence="1" type="ORF">Aple_059560</name>
</gene>
<dbReference type="RefSeq" id="WP_155347970.1">
    <property type="nucleotide sequence ID" value="NZ_BAAAHM010000009.1"/>
</dbReference>
<sequence length="80" mass="8950">MPVALLSWMKRWPRFLVLDGLDEVTDPTARKRVTELVTNAEADDCDLFVVLTTRPIGYTENIAQPSSNASTWTTSNPTKP</sequence>
<reference evidence="1 2" key="1">
    <citation type="submission" date="2019-10" db="EMBL/GenBank/DDBJ databases">
        <title>Whole genome shotgun sequence of Acrocarpospora pleiomorpha NBRC 16267.</title>
        <authorList>
            <person name="Ichikawa N."/>
            <person name="Kimura A."/>
            <person name="Kitahashi Y."/>
            <person name="Komaki H."/>
            <person name="Oguchi A."/>
        </authorList>
    </citation>
    <scope>NUCLEOTIDE SEQUENCE [LARGE SCALE GENOMIC DNA]</scope>
    <source>
        <strain evidence="1 2">NBRC 16267</strain>
    </source>
</reference>
<proteinExistence type="predicted"/>
<dbReference type="EMBL" id="BLAF01000037">
    <property type="protein sequence ID" value="GES23057.1"/>
    <property type="molecule type" value="Genomic_DNA"/>
</dbReference>
<evidence type="ECO:0000313" key="1">
    <source>
        <dbReference type="EMBL" id="GES23057.1"/>
    </source>
</evidence>
<dbReference type="OrthoDB" id="135105at2"/>
<name>A0A5M3XNY6_9ACTN</name>
<organism evidence="1 2">
    <name type="scientific">Acrocarpospora pleiomorpha</name>
    <dbReference type="NCBI Taxonomy" id="90975"/>
    <lineage>
        <taxon>Bacteria</taxon>
        <taxon>Bacillati</taxon>
        <taxon>Actinomycetota</taxon>
        <taxon>Actinomycetes</taxon>
        <taxon>Streptosporangiales</taxon>
        <taxon>Streptosporangiaceae</taxon>
        <taxon>Acrocarpospora</taxon>
    </lineage>
</organism>
<dbReference type="Proteomes" id="UP000377595">
    <property type="component" value="Unassembled WGS sequence"/>
</dbReference>
<evidence type="ECO:0008006" key="3">
    <source>
        <dbReference type="Google" id="ProtNLM"/>
    </source>
</evidence>
<accession>A0A5M3XNY6</accession>